<evidence type="ECO:0000256" key="1">
    <source>
        <dbReference type="SAM" id="MobiDB-lite"/>
    </source>
</evidence>
<dbReference type="OrthoDB" id="3366546at2759"/>
<proteinExistence type="predicted"/>
<accession>M2RMV8</accession>
<dbReference type="HOGENOM" id="CLU_061417_0_0_1"/>
<reference evidence="2 3" key="1">
    <citation type="journal article" date="2012" name="Proc. Natl. Acad. Sci. U.S.A.">
        <title>Comparative genomics of Ceriporiopsis subvermispora and Phanerochaete chrysosporium provide insight into selective ligninolysis.</title>
        <authorList>
            <person name="Fernandez-Fueyo E."/>
            <person name="Ruiz-Duenas F.J."/>
            <person name="Ferreira P."/>
            <person name="Floudas D."/>
            <person name="Hibbett D.S."/>
            <person name="Canessa P."/>
            <person name="Larrondo L.F."/>
            <person name="James T.Y."/>
            <person name="Seelenfreund D."/>
            <person name="Lobos S."/>
            <person name="Polanco R."/>
            <person name="Tello M."/>
            <person name="Honda Y."/>
            <person name="Watanabe T."/>
            <person name="Watanabe T."/>
            <person name="Ryu J.S."/>
            <person name="Kubicek C.P."/>
            <person name="Schmoll M."/>
            <person name="Gaskell J."/>
            <person name="Hammel K.E."/>
            <person name="St John F.J."/>
            <person name="Vanden Wymelenberg A."/>
            <person name="Sabat G."/>
            <person name="Splinter BonDurant S."/>
            <person name="Syed K."/>
            <person name="Yadav J.S."/>
            <person name="Doddapaneni H."/>
            <person name="Subramanian V."/>
            <person name="Lavin J.L."/>
            <person name="Oguiza J.A."/>
            <person name="Perez G."/>
            <person name="Pisabarro A.G."/>
            <person name="Ramirez L."/>
            <person name="Santoyo F."/>
            <person name="Master E."/>
            <person name="Coutinho P.M."/>
            <person name="Henrissat B."/>
            <person name="Lombard V."/>
            <person name="Magnuson J.K."/>
            <person name="Kuees U."/>
            <person name="Hori C."/>
            <person name="Igarashi K."/>
            <person name="Samejima M."/>
            <person name="Held B.W."/>
            <person name="Barry K.W."/>
            <person name="LaButti K.M."/>
            <person name="Lapidus A."/>
            <person name="Lindquist E.A."/>
            <person name="Lucas S.M."/>
            <person name="Riley R."/>
            <person name="Salamov A.A."/>
            <person name="Hoffmeister D."/>
            <person name="Schwenk D."/>
            <person name="Hadar Y."/>
            <person name="Yarden O."/>
            <person name="de Vries R.P."/>
            <person name="Wiebenga A."/>
            <person name="Stenlid J."/>
            <person name="Eastwood D."/>
            <person name="Grigoriev I.V."/>
            <person name="Berka R.M."/>
            <person name="Blanchette R.A."/>
            <person name="Kersten P."/>
            <person name="Martinez A.T."/>
            <person name="Vicuna R."/>
            <person name="Cullen D."/>
        </authorList>
    </citation>
    <scope>NUCLEOTIDE SEQUENCE [LARGE SCALE GENOMIC DNA]</scope>
    <source>
        <strain evidence="2 3">B</strain>
    </source>
</reference>
<gene>
    <name evidence="2" type="ORF">CERSUDRAFT_121987</name>
</gene>
<feature type="compositionally biased region" description="Basic and acidic residues" evidence="1">
    <location>
        <begin position="288"/>
        <end position="321"/>
    </location>
</feature>
<evidence type="ECO:0000313" key="3">
    <source>
        <dbReference type="Proteomes" id="UP000016930"/>
    </source>
</evidence>
<feature type="region of interest" description="Disordered" evidence="1">
    <location>
        <begin position="93"/>
        <end position="116"/>
    </location>
</feature>
<dbReference type="PANTHER" id="PTHR23149:SF32">
    <property type="entry name" value="G-PATCH DOMAIN-CONTAINING PROTEIN"/>
    <property type="match status" value="1"/>
</dbReference>
<feature type="region of interest" description="Disordered" evidence="1">
    <location>
        <begin position="174"/>
        <end position="321"/>
    </location>
</feature>
<feature type="compositionally biased region" description="Polar residues" evidence="1">
    <location>
        <begin position="241"/>
        <end position="254"/>
    </location>
</feature>
<evidence type="ECO:0000313" key="2">
    <source>
        <dbReference type="EMBL" id="EMD39807.1"/>
    </source>
</evidence>
<organism evidence="2 3">
    <name type="scientific">Ceriporiopsis subvermispora (strain B)</name>
    <name type="common">White-rot fungus</name>
    <name type="synonym">Gelatoporia subvermispora</name>
    <dbReference type="NCBI Taxonomy" id="914234"/>
    <lineage>
        <taxon>Eukaryota</taxon>
        <taxon>Fungi</taxon>
        <taxon>Dikarya</taxon>
        <taxon>Basidiomycota</taxon>
        <taxon>Agaricomycotina</taxon>
        <taxon>Agaricomycetes</taxon>
        <taxon>Polyporales</taxon>
        <taxon>Gelatoporiaceae</taxon>
        <taxon>Gelatoporia</taxon>
    </lineage>
</organism>
<dbReference type="STRING" id="914234.M2RMV8"/>
<name>M2RMV8_CERS8</name>
<feature type="compositionally biased region" description="Basic and acidic residues" evidence="1">
    <location>
        <begin position="213"/>
        <end position="222"/>
    </location>
</feature>
<dbReference type="InterPro" id="IPR050656">
    <property type="entry name" value="PINX1"/>
</dbReference>
<feature type="compositionally biased region" description="Polar residues" evidence="1">
    <location>
        <begin position="98"/>
        <end position="116"/>
    </location>
</feature>
<evidence type="ECO:0008006" key="4">
    <source>
        <dbReference type="Google" id="ProtNLM"/>
    </source>
</evidence>
<dbReference type="Proteomes" id="UP000016930">
    <property type="component" value="Unassembled WGS sequence"/>
</dbReference>
<sequence>MPIDGHAYLVSQGWEGKGSGLRQGAISRPITISQKKSLSGIGKDRDEAFPFWDHVFEAAAINIQVKLYDSDDSDDDSKEAVFLQRTKTGIISNRRPKTGTSALSGSATPTTADSSGMTPRYSVMAAAKQEAARRTLYSMFFRGPILGSDFDELPVAESSQGAREREAAQVAKVVETTAVRMERKKSKKRKDRDGEGGGEVAEDPEKRKRKAKKSEERDEEKREKKRRKREAAAADAEEVASRTQSELTGDTTPGSSSAEVASVDVEEHKRRKEEKRARKEDRRKRKAEKQNKEERKERKASREGKADKSSKSDKSERTKDS</sequence>
<dbReference type="EMBL" id="KB445793">
    <property type="protein sequence ID" value="EMD39807.1"/>
    <property type="molecule type" value="Genomic_DNA"/>
</dbReference>
<protein>
    <recommendedName>
        <fullName evidence="4">G-patch domain-containing protein</fullName>
    </recommendedName>
</protein>
<keyword evidence="3" id="KW-1185">Reference proteome</keyword>
<dbReference type="PANTHER" id="PTHR23149">
    <property type="entry name" value="G PATCH DOMAIN CONTAINING PROTEIN"/>
    <property type="match status" value="1"/>
</dbReference>
<dbReference type="AlphaFoldDB" id="M2RMV8"/>